<dbReference type="EMBL" id="JAULSX010000003">
    <property type="protein sequence ID" value="KAK3494227.1"/>
    <property type="molecule type" value="Genomic_DNA"/>
</dbReference>
<organism evidence="1 2">
    <name type="scientific">Neurospora hispaniola</name>
    <dbReference type="NCBI Taxonomy" id="588809"/>
    <lineage>
        <taxon>Eukaryota</taxon>
        <taxon>Fungi</taxon>
        <taxon>Dikarya</taxon>
        <taxon>Ascomycota</taxon>
        <taxon>Pezizomycotina</taxon>
        <taxon>Sordariomycetes</taxon>
        <taxon>Sordariomycetidae</taxon>
        <taxon>Sordariales</taxon>
        <taxon>Sordariaceae</taxon>
        <taxon>Neurospora</taxon>
    </lineage>
</organism>
<evidence type="ECO:0000313" key="2">
    <source>
        <dbReference type="Proteomes" id="UP001285908"/>
    </source>
</evidence>
<dbReference type="RefSeq" id="XP_062693656.1">
    <property type="nucleotide sequence ID" value="XM_062831742.1"/>
</dbReference>
<proteinExistence type="predicted"/>
<comment type="caution">
    <text evidence="1">The sequence shown here is derived from an EMBL/GenBank/DDBJ whole genome shotgun (WGS) entry which is preliminary data.</text>
</comment>
<evidence type="ECO:0000313" key="1">
    <source>
        <dbReference type="EMBL" id="KAK3494227.1"/>
    </source>
</evidence>
<name>A0AAJ0I920_9PEZI</name>
<gene>
    <name evidence="1" type="ORF">B0T23DRAFT_103845</name>
</gene>
<sequence length="112" mass="12913">MDRVLVNSLFAFSWLLDYTPCMSFHFSAVPLPICASPYSVNNLPDTCSIVKLCVKAWLGSHSKFPFRTSVMLSYPFLYCSHRYDNPKLPKNPKETTVEKRTKTQQYILIITN</sequence>
<accession>A0AAJ0I920</accession>
<dbReference type="AlphaFoldDB" id="A0AAJ0I920"/>
<dbReference type="Proteomes" id="UP001285908">
    <property type="component" value="Unassembled WGS sequence"/>
</dbReference>
<keyword evidence="2" id="KW-1185">Reference proteome</keyword>
<reference evidence="1 2" key="1">
    <citation type="journal article" date="2023" name="Mol. Phylogenet. Evol.">
        <title>Genome-scale phylogeny and comparative genomics of the fungal order Sordariales.</title>
        <authorList>
            <person name="Hensen N."/>
            <person name="Bonometti L."/>
            <person name="Westerberg I."/>
            <person name="Brannstrom I.O."/>
            <person name="Guillou S."/>
            <person name="Cros-Aarteil S."/>
            <person name="Calhoun S."/>
            <person name="Haridas S."/>
            <person name="Kuo A."/>
            <person name="Mondo S."/>
            <person name="Pangilinan J."/>
            <person name="Riley R."/>
            <person name="LaButti K."/>
            <person name="Andreopoulos B."/>
            <person name="Lipzen A."/>
            <person name="Chen C."/>
            <person name="Yan M."/>
            <person name="Daum C."/>
            <person name="Ng V."/>
            <person name="Clum A."/>
            <person name="Steindorff A."/>
            <person name="Ohm R.A."/>
            <person name="Martin F."/>
            <person name="Silar P."/>
            <person name="Natvig D.O."/>
            <person name="Lalanne C."/>
            <person name="Gautier V."/>
            <person name="Ament-Velasquez S.L."/>
            <person name="Kruys A."/>
            <person name="Hutchinson M.I."/>
            <person name="Powell A.J."/>
            <person name="Barry K."/>
            <person name="Miller A.N."/>
            <person name="Grigoriev I.V."/>
            <person name="Debuchy R."/>
            <person name="Gladieux P."/>
            <person name="Hiltunen Thoren M."/>
            <person name="Johannesson H."/>
        </authorList>
    </citation>
    <scope>NUCLEOTIDE SEQUENCE [LARGE SCALE GENOMIC DNA]</scope>
    <source>
        <strain evidence="1 2">FGSC 10403</strain>
    </source>
</reference>
<dbReference type="GeneID" id="87869364"/>
<protein>
    <submittedName>
        <fullName evidence="1">Uncharacterized protein</fullName>
    </submittedName>
</protein>